<reference evidence="5 6" key="1">
    <citation type="journal article" date="2018" name="ISME J.">
        <title>Endosymbiont genomes yield clues of tubeworm success.</title>
        <authorList>
            <person name="Li Y."/>
            <person name="Liles M.R."/>
            <person name="Halanych K.M."/>
        </authorList>
    </citation>
    <scope>NUCLEOTIDE SEQUENCE [LARGE SCALE GENOMIC DNA]</scope>
    <source>
        <strain evidence="5">A1464</strain>
    </source>
</reference>
<dbReference type="Proteomes" id="UP000254266">
    <property type="component" value="Unassembled WGS sequence"/>
</dbReference>
<evidence type="ECO:0000256" key="4">
    <source>
        <dbReference type="RuleBase" id="RU362029"/>
    </source>
</evidence>
<dbReference type="PANTHER" id="PTHR30041">
    <property type="entry name" value="ARSENATE REDUCTASE"/>
    <property type="match status" value="1"/>
</dbReference>
<gene>
    <name evidence="5" type="primary">arsC</name>
    <name evidence="5" type="ORF">DIZ80_14410</name>
</gene>
<dbReference type="InterPro" id="IPR036249">
    <property type="entry name" value="Thioredoxin-like_sf"/>
</dbReference>
<dbReference type="InterPro" id="IPR006659">
    <property type="entry name" value="Arsenate_reductase"/>
</dbReference>
<dbReference type="SUPFAM" id="SSF52833">
    <property type="entry name" value="Thioredoxin-like"/>
    <property type="match status" value="1"/>
</dbReference>
<evidence type="ECO:0000256" key="2">
    <source>
        <dbReference type="ARBA" id="ARBA00023002"/>
    </source>
</evidence>
<evidence type="ECO:0000313" key="5">
    <source>
        <dbReference type="EMBL" id="RDH81293.1"/>
    </source>
</evidence>
<dbReference type="Gene3D" id="3.40.30.10">
    <property type="entry name" value="Glutaredoxin"/>
    <property type="match status" value="1"/>
</dbReference>
<evidence type="ECO:0000256" key="3">
    <source>
        <dbReference type="PROSITE-ProRule" id="PRU01282"/>
    </source>
</evidence>
<sequence length="117" mass="13337">MTDTTKIFHNPNCSKCRSAMELLSEKGIQADVVEYLQAPPDKQELEDILNMLKIEPRQLMRTHESEYKDNNLADESLSRDQLIDAMIKFPILIERPIVISNGKAAIGRPTETILEIL</sequence>
<dbReference type="CDD" id="cd03034">
    <property type="entry name" value="ArsC_ArsC"/>
    <property type="match status" value="1"/>
</dbReference>
<proteinExistence type="inferred from homology"/>
<dbReference type="EMBL" id="QFXC01000013">
    <property type="protein sequence ID" value="RDH81293.1"/>
    <property type="molecule type" value="Genomic_DNA"/>
</dbReference>
<evidence type="ECO:0000256" key="1">
    <source>
        <dbReference type="ARBA" id="ARBA00007198"/>
    </source>
</evidence>
<accession>A0A370D8S7</accession>
<organism evidence="5 6">
    <name type="scientific">endosymbiont of Galathealinum brachiosum</name>
    <dbReference type="NCBI Taxonomy" id="2200906"/>
    <lineage>
        <taxon>Bacteria</taxon>
        <taxon>Pseudomonadati</taxon>
        <taxon>Pseudomonadota</taxon>
        <taxon>Gammaproteobacteria</taxon>
        <taxon>sulfur-oxidizing symbionts</taxon>
    </lineage>
</organism>
<comment type="caution">
    <text evidence="5">The sequence shown here is derived from an EMBL/GenBank/DDBJ whole genome shotgun (WGS) entry which is preliminary data.</text>
</comment>
<name>A0A370D8S7_9GAMM</name>
<evidence type="ECO:0000313" key="6">
    <source>
        <dbReference type="Proteomes" id="UP000254266"/>
    </source>
</evidence>
<dbReference type="EC" id="1.20.4.1" evidence="4"/>
<dbReference type="PANTHER" id="PTHR30041:SF4">
    <property type="entry name" value="ARSENATE REDUCTASE"/>
    <property type="match status" value="1"/>
</dbReference>
<dbReference type="NCBIfam" id="TIGR00014">
    <property type="entry name" value="arsC"/>
    <property type="match status" value="1"/>
</dbReference>
<dbReference type="Pfam" id="PF03960">
    <property type="entry name" value="ArsC"/>
    <property type="match status" value="1"/>
</dbReference>
<dbReference type="PROSITE" id="PS51353">
    <property type="entry name" value="ARSC"/>
    <property type="match status" value="1"/>
</dbReference>
<protein>
    <recommendedName>
        <fullName evidence="4">Arsenate reductase</fullName>
        <ecNumber evidence="4">1.20.4.1</ecNumber>
    </recommendedName>
</protein>
<dbReference type="InterPro" id="IPR006660">
    <property type="entry name" value="Arsenate_reductase-like"/>
</dbReference>
<dbReference type="AlphaFoldDB" id="A0A370D8S7"/>
<dbReference type="GO" id="GO:0008794">
    <property type="term" value="F:arsenate reductase (glutaredoxin) activity"/>
    <property type="evidence" value="ECO:0007669"/>
    <property type="project" value="UniProtKB-UniRule"/>
</dbReference>
<keyword evidence="2 4" id="KW-0560">Oxidoreductase</keyword>
<comment type="similarity">
    <text evidence="1 3 4">Belongs to the ArsC family.</text>
</comment>
<comment type="catalytic activity">
    <reaction evidence="4">
        <text>[glutaredoxin]-dithiol + arsenate + glutathione + H(+) = glutathionyl-S-S-[glutaredoxin] + arsenite + H2O</text>
        <dbReference type="Rhea" id="RHEA:22016"/>
        <dbReference type="Rhea" id="RHEA-COMP:10729"/>
        <dbReference type="Rhea" id="RHEA-COMP:17668"/>
        <dbReference type="ChEBI" id="CHEBI:15377"/>
        <dbReference type="ChEBI" id="CHEBI:15378"/>
        <dbReference type="ChEBI" id="CHEBI:29242"/>
        <dbReference type="ChEBI" id="CHEBI:29950"/>
        <dbReference type="ChEBI" id="CHEBI:48597"/>
        <dbReference type="ChEBI" id="CHEBI:57925"/>
        <dbReference type="ChEBI" id="CHEBI:146199"/>
        <dbReference type="EC" id="1.20.4.1"/>
    </reaction>
</comment>
<keyword evidence="6" id="KW-1185">Reference proteome</keyword>